<dbReference type="OrthoDB" id="303614at2759"/>
<feature type="domain" description="Response regulatory" evidence="9">
    <location>
        <begin position="1728"/>
        <end position="1850"/>
    </location>
</feature>
<dbReference type="Gene3D" id="3.30.450.20">
    <property type="entry name" value="PAS domain"/>
    <property type="match status" value="2"/>
</dbReference>
<feature type="compositionally biased region" description="Polar residues" evidence="7">
    <location>
        <begin position="1078"/>
        <end position="1102"/>
    </location>
</feature>
<dbReference type="RefSeq" id="XP_033530691.1">
    <property type="nucleotide sequence ID" value="XM_033676741.1"/>
</dbReference>
<dbReference type="CDD" id="cd17546">
    <property type="entry name" value="REC_hyHK_CKI1_RcsC-like"/>
    <property type="match status" value="1"/>
</dbReference>
<dbReference type="Pfam" id="PF13188">
    <property type="entry name" value="PAS_8"/>
    <property type="match status" value="1"/>
</dbReference>
<dbReference type="InterPro" id="IPR035965">
    <property type="entry name" value="PAS-like_dom_sf"/>
</dbReference>
<proteinExistence type="predicted"/>
<feature type="compositionally biased region" description="Polar residues" evidence="7">
    <location>
        <begin position="1434"/>
        <end position="1444"/>
    </location>
</feature>
<evidence type="ECO:0000313" key="13">
    <source>
        <dbReference type="Proteomes" id="UP000504638"/>
    </source>
</evidence>
<keyword evidence="13" id="KW-1185">Reference proteome</keyword>
<feature type="domain" description="PAS" evidence="10">
    <location>
        <begin position="857"/>
        <end position="927"/>
    </location>
</feature>
<feature type="region of interest" description="Disordered" evidence="7">
    <location>
        <begin position="235"/>
        <end position="344"/>
    </location>
</feature>
<feature type="compositionally biased region" description="Basic and acidic residues" evidence="7">
    <location>
        <begin position="771"/>
        <end position="787"/>
    </location>
</feature>
<dbReference type="SUPFAM" id="SSF52172">
    <property type="entry name" value="CheY-like"/>
    <property type="match status" value="1"/>
</dbReference>
<dbReference type="Gene3D" id="3.40.50.2300">
    <property type="match status" value="1"/>
</dbReference>
<feature type="domain" description="PAC" evidence="11">
    <location>
        <begin position="1133"/>
        <end position="1187"/>
    </location>
</feature>
<dbReference type="CDD" id="cd16922">
    <property type="entry name" value="HATPase_EvgS-ArcB-TorS-like"/>
    <property type="match status" value="1"/>
</dbReference>
<dbReference type="GO" id="GO:0009927">
    <property type="term" value="F:histidine phosphotransfer kinase activity"/>
    <property type="evidence" value="ECO:0007669"/>
    <property type="project" value="TreeGrafter"/>
</dbReference>
<gene>
    <name evidence="12 14" type="ORF">P152DRAFT_404103</name>
</gene>
<evidence type="ECO:0000256" key="5">
    <source>
        <dbReference type="ARBA" id="ARBA00022777"/>
    </source>
</evidence>
<accession>A0A6G1FTJ5</accession>
<dbReference type="InterPro" id="IPR013655">
    <property type="entry name" value="PAS_fold_3"/>
</dbReference>
<organism evidence="12">
    <name type="scientific">Eremomyces bilateralis CBS 781.70</name>
    <dbReference type="NCBI Taxonomy" id="1392243"/>
    <lineage>
        <taxon>Eukaryota</taxon>
        <taxon>Fungi</taxon>
        <taxon>Dikarya</taxon>
        <taxon>Ascomycota</taxon>
        <taxon>Pezizomycotina</taxon>
        <taxon>Dothideomycetes</taxon>
        <taxon>Dothideomycetes incertae sedis</taxon>
        <taxon>Eremomycetales</taxon>
        <taxon>Eremomycetaceae</taxon>
        <taxon>Eremomyces</taxon>
    </lineage>
</organism>
<keyword evidence="4" id="KW-0808">Transferase</keyword>
<dbReference type="SMART" id="SM00091">
    <property type="entry name" value="PAS"/>
    <property type="match status" value="2"/>
</dbReference>
<evidence type="ECO:0000313" key="14">
    <source>
        <dbReference type="RefSeq" id="XP_033530691.1"/>
    </source>
</evidence>
<dbReference type="InterPro" id="IPR004358">
    <property type="entry name" value="Sig_transdc_His_kin-like_C"/>
</dbReference>
<dbReference type="Pfam" id="PF02518">
    <property type="entry name" value="HATPase_c"/>
    <property type="match status" value="1"/>
</dbReference>
<dbReference type="FunFam" id="3.30.565.10:FF:000010">
    <property type="entry name" value="Sensor histidine kinase RcsC"/>
    <property type="match status" value="1"/>
</dbReference>
<feature type="compositionally biased region" description="Basic and acidic residues" evidence="7">
    <location>
        <begin position="292"/>
        <end position="304"/>
    </location>
</feature>
<feature type="compositionally biased region" description="Polar residues" evidence="7">
    <location>
        <begin position="317"/>
        <end position="337"/>
    </location>
</feature>
<dbReference type="GeneID" id="54417311"/>
<feature type="region of interest" description="Disordered" evidence="7">
    <location>
        <begin position="1"/>
        <end position="111"/>
    </location>
</feature>
<dbReference type="GO" id="GO:0005886">
    <property type="term" value="C:plasma membrane"/>
    <property type="evidence" value="ECO:0007669"/>
    <property type="project" value="TreeGrafter"/>
</dbReference>
<feature type="compositionally biased region" description="Polar residues" evidence="7">
    <location>
        <begin position="408"/>
        <end position="431"/>
    </location>
</feature>
<dbReference type="PANTHER" id="PTHR43047:SF74">
    <property type="entry name" value="HISTIDINE KINASE-RELATED"/>
    <property type="match status" value="1"/>
</dbReference>
<comment type="catalytic activity">
    <reaction evidence="1">
        <text>ATP + protein L-histidine = ADP + protein N-phospho-L-histidine.</text>
        <dbReference type="EC" id="2.7.13.3"/>
    </reaction>
</comment>
<dbReference type="InterPro" id="IPR011006">
    <property type="entry name" value="CheY-like_superfamily"/>
</dbReference>
<reference evidence="14" key="3">
    <citation type="submission" date="2025-04" db="UniProtKB">
        <authorList>
            <consortium name="RefSeq"/>
        </authorList>
    </citation>
    <scope>IDENTIFICATION</scope>
    <source>
        <strain evidence="14">CBS 781.70</strain>
    </source>
</reference>
<feature type="region of interest" description="Disordered" evidence="7">
    <location>
        <begin position="1052"/>
        <end position="1105"/>
    </location>
</feature>
<feature type="domain" description="Histidine kinase" evidence="8">
    <location>
        <begin position="1198"/>
        <end position="1423"/>
    </location>
</feature>
<dbReference type="Proteomes" id="UP000504638">
    <property type="component" value="Unplaced"/>
</dbReference>
<evidence type="ECO:0000256" key="2">
    <source>
        <dbReference type="ARBA" id="ARBA00012438"/>
    </source>
</evidence>
<feature type="domain" description="PAC" evidence="11">
    <location>
        <begin position="930"/>
        <end position="982"/>
    </location>
</feature>
<evidence type="ECO:0000256" key="3">
    <source>
        <dbReference type="ARBA" id="ARBA00022553"/>
    </source>
</evidence>
<dbReference type="SMART" id="SM00387">
    <property type="entry name" value="HATPase_c"/>
    <property type="match status" value="1"/>
</dbReference>
<sequence length="1872" mass="206202">MEIGTSGEDAPVPAGVERMERLREEVNASISLNSQRARTRPSPTTTARNPAALGARRISPIKEEDSVTSLSPSLEASFNTPTSPNPQTTSTDSADSTKTVRGNVPTRTPAYPFPYVPGAPLPRSSSFQPFTALSPSSSTNQHARTPREYQVSEFSTPIASPATFMPGEQDQASTGSICPPPNLYELVLRLNNDPGLDPFWSNLTNILHDSYGAQRATLALPADAGELENVPWGQKASYDKSGLHNAQNTQDSSQTKPQSDPSHGPDEQLQWRPVEIPERPNLATRHSYAGYERGKRTGRPDDARASVAPRPKGLMRNASQASYLSSTHTDVSQQSRNDSLSFSDMDFSSTGEEVLQDPHARVFPILRALDHEVDPLIDSSGVNRVLEQGKLVALTRDYSLHDGHSEGPSKSSGVPGESNLSDASSRSSGEQPQPKRMATRSQADMLSGKSSEPTTVPDYFALSKKHGQYEEYEQHPTSPWSQSPAPSPAIQTETEESPFFNTGNVDEESFNPTASQQDYAQYGPIEAIGVDKASTVIHVPLIHPLLSQLMPFTSARDEQGKGKEPPKEKKSKVPMDQLVFRRAPIAILSVLSNTVPYSQGLAKSLQLLGPHLATSFHNAQQFTNARLQAVRSSHRRYGSGHRLGLSGMSAEPETLDDLLNIDLDPATVSGAGSLTSPSEYSSRSRHSPGGSISGTPGWDASFVGMSSTTGRHSVHGTPAPMGGAEMVESYFDAKSRPIHEPEIGSQVPSASTSAKPEARRAHAQRLPVLTAHDDNTPKPRESEEKVGMENAPGPESAGKVPKQTHFGDRRHTYLHSYGADFGSTFQSVPSATTVTTRTPGLVRTSSVTESIPMPPPSEKLLRIIVDSLPVQIFIAAPLTGALTWANSKFHVYRGQDSRQILDEPWQAVHPEDRDDYMKQWHHSLATGQPFSHKVRLQRFDGQYRWFFVRATPLKDRRQSIVHWAATYMDIHEQHVAEVNASRQQETEASEAKYRALANSSPQIVFVVTRSKGLTFCNSQWLHYSGQIESQALGLGFTDYVHHEDIAKCKLPTFEDDESSAPTNVPTSVPPEPRRPVSDLTQTPSDDSIETTKTVTSPGSTSPIPARLPQAQLSKLAGMGILKVSRDTDGRPSYSTEVRLKSKHGTYRWHLVRVQLAEKVIQEDEDELWYGTCTDINDHKLLEQTLKETMDAKSRFLSNMSHEIRTPLNGIIGMVNLLMASALNTEQMENVEILRRSTESLRNLINDILDLSKVEAGMITLSMDWLHVRGLIEEVNDLTAALAINKGLELNYLVEENVPRMLKGDQFRIRQVLLNVIGNAIKFTNQGEIFVHCRLCETPKGKDPFQTLVQFDVIDTGSGFTEAEAEYLFKRFSQLEKGSTRQHGGTGLGLAISMQLVELHGGQLTAKSVPGKGSTFTFTLNFRLPSDDDHPPTRVATSDSHPPNTTRRETHDGKVEPISTVKGYSASPVPYTPSPGSSMQSSGASSISMSRTARSSIQSERSSASSYLPESSRVPIDLELPAESREKPGDRSEASGETVGPTGGQSPAASISTVPLTLYSILVVCPLLHARTAIVKHIESCLPKTSAQHISAKEDMADCKDLLSGEDPVRFTHVVLNLKEVDEIVAFMDVITNTDAHAATSLVVISDLHQKKDITEARPKLDYERIQADRKLYFLFKPVKPSKVAEIFDPWKEHEMSKDRNMDSAQATAMTQKQLFEDLSTRFGKKGYKVMLVEDNPTNQQVLVKFMKKANIDLELVQDGVQCVDAVFVHNHDYYSIILCDLHMPNKDGFETCKEIRAWERKNQYPHMPIIALSANVMGDVYNQCVEAQFNSYVTKPVDFKEMSDVLGAFLDPPDPTKPLPFMRPKQSTQLRR</sequence>
<evidence type="ECO:0000259" key="9">
    <source>
        <dbReference type="PROSITE" id="PS50110"/>
    </source>
</evidence>
<dbReference type="NCBIfam" id="TIGR00229">
    <property type="entry name" value="sensory_box"/>
    <property type="match status" value="1"/>
</dbReference>
<feature type="region of interest" description="Disordered" evidence="7">
    <location>
        <begin position="1422"/>
        <end position="1547"/>
    </location>
</feature>
<dbReference type="SMART" id="SM00388">
    <property type="entry name" value="HisKA"/>
    <property type="match status" value="1"/>
</dbReference>
<dbReference type="InterPro" id="IPR003661">
    <property type="entry name" value="HisK_dim/P_dom"/>
</dbReference>
<dbReference type="EMBL" id="ML975176">
    <property type="protein sequence ID" value="KAF1809060.1"/>
    <property type="molecule type" value="Genomic_DNA"/>
</dbReference>
<reference evidence="14" key="2">
    <citation type="submission" date="2020-04" db="EMBL/GenBank/DDBJ databases">
        <authorList>
            <consortium name="NCBI Genome Project"/>
        </authorList>
    </citation>
    <scope>NUCLEOTIDE SEQUENCE</scope>
    <source>
        <strain evidence="14">CBS 781.70</strain>
    </source>
</reference>
<dbReference type="Gene3D" id="1.10.287.130">
    <property type="match status" value="1"/>
</dbReference>
<dbReference type="Pfam" id="PF08447">
    <property type="entry name" value="PAS_3"/>
    <property type="match status" value="1"/>
</dbReference>
<dbReference type="PRINTS" id="PR00344">
    <property type="entry name" value="BCTRLSENSOR"/>
</dbReference>
<feature type="compositionally biased region" description="Low complexity" evidence="7">
    <location>
        <begin position="40"/>
        <end position="52"/>
    </location>
</feature>
<dbReference type="InterPro" id="IPR001789">
    <property type="entry name" value="Sig_transdc_resp-reg_receiver"/>
</dbReference>
<reference evidence="12 14" key="1">
    <citation type="submission" date="2020-01" db="EMBL/GenBank/DDBJ databases">
        <authorList>
            <consortium name="DOE Joint Genome Institute"/>
            <person name="Haridas S."/>
            <person name="Albert R."/>
            <person name="Binder M."/>
            <person name="Bloem J."/>
            <person name="Labutti K."/>
            <person name="Salamov A."/>
            <person name="Andreopoulos B."/>
            <person name="Baker S.E."/>
            <person name="Barry K."/>
            <person name="Bills G."/>
            <person name="Bluhm B.H."/>
            <person name="Cannon C."/>
            <person name="Castanera R."/>
            <person name="Culley D.E."/>
            <person name="Daum C."/>
            <person name="Ezra D."/>
            <person name="Gonzalez J.B."/>
            <person name="Henrissat B."/>
            <person name="Kuo A."/>
            <person name="Liang C."/>
            <person name="Lipzen A."/>
            <person name="Lutzoni F."/>
            <person name="Magnuson J."/>
            <person name="Mondo S."/>
            <person name="Nolan M."/>
            <person name="Ohm R."/>
            <person name="Pangilinan J."/>
            <person name="Park H.-J."/>
            <person name="Ramirez L."/>
            <person name="Alfaro M."/>
            <person name="Sun H."/>
            <person name="Tritt A."/>
            <person name="Yoshinaga Y."/>
            <person name="Zwiers L.-H."/>
            <person name="Turgeon B.G."/>
            <person name="Goodwin S.B."/>
            <person name="Spatafora J.W."/>
            <person name="Crous P.W."/>
            <person name="Grigoriev I.V."/>
        </authorList>
    </citation>
    <scope>NUCLEOTIDE SEQUENCE</scope>
    <source>
        <strain evidence="12 14">CBS 781.70</strain>
    </source>
</reference>
<dbReference type="SMART" id="SM00086">
    <property type="entry name" value="PAC"/>
    <property type="match status" value="2"/>
</dbReference>
<feature type="compositionally biased region" description="Polar residues" evidence="7">
    <location>
        <begin position="244"/>
        <end position="261"/>
    </location>
</feature>
<feature type="compositionally biased region" description="Low complexity" evidence="7">
    <location>
        <begin position="1473"/>
        <end position="1505"/>
    </location>
</feature>
<feature type="region of interest" description="Disordered" evidence="7">
    <location>
        <begin position="740"/>
        <end position="803"/>
    </location>
</feature>
<evidence type="ECO:0000313" key="12">
    <source>
        <dbReference type="EMBL" id="KAF1809060.1"/>
    </source>
</evidence>
<dbReference type="InterPro" id="IPR000700">
    <property type="entry name" value="PAS-assoc_C"/>
</dbReference>
<dbReference type="Pfam" id="PF00512">
    <property type="entry name" value="HisKA"/>
    <property type="match status" value="1"/>
</dbReference>
<dbReference type="SUPFAM" id="SSF55874">
    <property type="entry name" value="ATPase domain of HSP90 chaperone/DNA topoisomerase II/histidine kinase"/>
    <property type="match status" value="1"/>
</dbReference>
<feature type="compositionally biased region" description="Basic and acidic residues" evidence="7">
    <location>
        <begin position="1521"/>
        <end position="1533"/>
    </location>
</feature>
<dbReference type="PANTHER" id="PTHR43047">
    <property type="entry name" value="TWO-COMPONENT HISTIDINE PROTEIN KINASE"/>
    <property type="match status" value="1"/>
</dbReference>
<feature type="modified residue" description="4-aspartylphosphate" evidence="6">
    <location>
        <position position="1780"/>
    </location>
</feature>
<evidence type="ECO:0000256" key="1">
    <source>
        <dbReference type="ARBA" id="ARBA00000085"/>
    </source>
</evidence>
<dbReference type="SUPFAM" id="SSF47384">
    <property type="entry name" value="Homodimeric domain of signal transducing histidine kinase"/>
    <property type="match status" value="1"/>
</dbReference>
<evidence type="ECO:0000256" key="7">
    <source>
        <dbReference type="SAM" id="MobiDB-lite"/>
    </source>
</evidence>
<feature type="compositionally biased region" description="Low complexity" evidence="7">
    <location>
        <begin position="79"/>
        <end position="99"/>
    </location>
</feature>
<feature type="compositionally biased region" description="Basic and acidic residues" evidence="7">
    <location>
        <begin position="17"/>
        <end position="26"/>
    </location>
</feature>
<feature type="compositionally biased region" description="Basic and acidic residues" evidence="7">
    <location>
        <begin position="1445"/>
        <end position="1454"/>
    </location>
</feature>
<evidence type="ECO:0000256" key="4">
    <source>
        <dbReference type="ARBA" id="ARBA00022679"/>
    </source>
</evidence>
<dbReference type="Pfam" id="PF00072">
    <property type="entry name" value="Response_reg"/>
    <property type="match status" value="1"/>
</dbReference>
<dbReference type="SMART" id="SM00448">
    <property type="entry name" value="REC"/>
    <property type="match status" value="1"/>
</dbReference>
<dbReference type="InterPro" id="IPR001610">
    <property type="entry name" value="PAC"/>
</dbReference>
<feature type="region of interest" description="Disordered" evidence="7">
    <location>
        <begin position="400"/>
        <end position="492"/>
    </location>
</feature>
<feature type="compositionally biased region" description="Polar residues" evidence="7">
    <location>
        <begin position="439"/>
        <end position="454"/>
    </location>
</feature>
<dbReference type="SUPFAM" id="SSF55785">
    <property type="entry name" value="PYP-like sensor domain (PAS domain)"/>
    <property type="match status" value="2"/>
</dbReference>
<evidence type="ECO:0000256" key="6">
    <source>
        <dbReference type="PROSITE-ProRule" id="PRU00169"/>
    </source>
</evidence>
<dbReference type="EC" id="2.7.13.3" evidence="2"/>
<dbReference type="CDD" id="cd00130">
    <property type="entry name" value="PAS"/>
    <property type="match status" value="2"/>
</dbReference>
<dbReference type="InterPro" id="IPR000014">
    <property type="entry name" value="PAS"/>
</dbReference>
<keyword evidence="5" id="KW-0418">Kinase</keyword>
<dbReference type="GO" id="GO:0000155">
    <property type="term" value="F:phosphorelay sensor kinase activity"/>
    <property type="evidence" value="ECO:0007669"/>
    <property type="project" value="InterPro"/>
</dbReference>
<feature type="region of interest" description="Disordered" evidence="7">
    <location>
        <begin position="669"/>
        <end position="719"/>
    </location>
</feature>
<dbReference type="PROSITE" id="PS50112">
    <property type="entry name" value="PAS"/>
    <property type="match status" value="1"/>
</dbReference>
<dbReference type="InterPro" id="IPR036097">
    <property type="entry name" value="HisK_dim/P_sf"/>
</dbReference>
<evidence type="ECO:0000259" key="8">
    <source>
        <dbReference type="PROSITE" id="PS50109"/>
    </source>
</evidence>
<dbReference type="InterPro" id="IPR005467">
    <property type="entry name" value="His_kinase_dom"/>
</dbReference>
<dbReference type="PROSITE" id="PS50110">
    <property type="entry name" value="RESPONSE_REGULATORY"/>
    <property type="match status" value="1"/>
</dbReference>
<feature type="compositionally biased region" description="Polar residues" evidence="7">
    <location>
        <begin position="67"/>
        <end position="78"/>
    </location>
</feature>
<keyword evidence="3 6" id="KW-0597">Phosphoprotein</keyword>
<evidence type="ECO:0000259" key="11">
    <source>
        <dbReference type="PROSITE" id="PS50113"/>
    </source>
</evidence>
<evidence type="ECO:0000259" key="10">
    <source>
        <dbReference type="PROSITE" id="PS50112"/>
    </source>
</evidence>
<dbReference type="PROSITE" id="PS50113">
    <property type="entry name" value="PAC"/>
    <property type="match status" value="2"/>
</dbReference>
<dbReference type="InterPro" id="IPR003594">
    <property type="entry name" value="HATPase_dom"/>
</dbReference>
<dbReference type="CDD" id="cd00082">
    <property type="entry name" value="HisKA"/>
    <property type="match status" value="1"/>
</dbReference>
<protein>
    <recommendedName>
        <fullName evidence="2">histidine kinase</fullName>
        <ecNumber evidence="2">2.7.13.3</ecNumber>
    </recommendedName>
</protein>
<dbReference type="InterPro" id="IPR036890">
    <property type="entry name" value="HATPase_C_sf"/>
</dbReference>
<dbReference type="PROSITE" id="PS50109">
    <property type="entry name" value="HIS_KIN"/>
    <property type="match status" value="1"/>
</dbReference>
<dbReference type="Gene3D" id="3.30.565.10">
    <property type="entry name" value="Histidine kinase-like ATPase, C-terminal domain"/>
    <property type="match status" value="1"/>
</dbReference>
<name>A0A6G1FTJ5_9PEZI</name>